<feature type="non-terminal residue" evidence="2">
    <location>
        <position position="1"/>
    </location>
</feature>
<dbReference type="Proteomes" id="UP000789396">
    <property type="component" value="Unassembled WGS sequence"/>
</dbReference>
<feature type="signal peptide" evidence="1">
    <location>
        <begin position="1"/>
        <end position="17"/>
    </location>
</feature>
<feature type="non-terminal residue" evidence="2">
    <location>
        <position position="121"/>
    </location>
</feature>
<keyword evidence="3" id="KW-1185">Reference proteome</keyword>
<dbReference type="EMBL" id="CAJVPZ010053468">
    <property type="protein sequence ID" value="CAG8781920.1"/>
    <property type="molecule type" value="Genomic_DNA"/>
</dbReference>
<evidence type="ECO:0000313" key="3">
    <source>
        <dbReference type="Proteomes" id="UP000789396"/>
    </source>
</evidence>
<keyword evidence="1" id="KW-0732">Signal</keyword>
<proteinExistence type="predicted"/>
<organism evidence="2 3">
    <name type="scientific">Racocetra fulgida</name>
    <dbReference type="NCBI Taxonomy" id="60492"/>
    <lineage>
        <taxon>Eukaryota</taxon>
        <taxon>Fungi</taxon>
        <taxon>Fungi incertae sedis</taxon>
        <taxon>Mucoromycota</taxon>
        <taxon>Glomeromycotina</taxon>
        <taxon>Glomeromycetes</taxon>
        <taxon>Diversisporales</taxon>
        <taxon>Gigasporaceae</taxon>
        <taxon>Racocetra</taxon>
    </lineage>
</organism>
<dbReference type="OrthoDB" id="2440147at2759"/>
<name>A0A9N9P0X0_9GLOM</name>
<gene>
    <name evidence="2" type="ORF">RFULGI_LOCUS15902</name>
</gene>
<evidence type="ECO:0000256" key="1">
    <source>
        <dbReference type="SAM" id="SignalP"/>
    </source>
</evidence>
<feature type="chain" id="PRO_5040159364" evidence="1">
    <location>
        <begin position="18"/>
        <end position="121"/>
    </location>
</feature>
<sequence>LFFVMLLIFGDIADVRQLWNENFDAMLEDFVHRGIPNGQPLIQTTLQSLNILLQRHLKTVTEFDLPDLLHEIIETELSTVLIEELSYNFIIADLNKANTLNKAQHTIFDETFSLIEHRKSG</sequence>
<evidence type="ECO:0000313" key="2">
    <source>
        <dbReference type="EMBL" id="CAG8781920.1"/>
    </source>
</evidence>
<protein>
    <submittedName>
        <fullName evidence="2">2005_t:CDS:1</fullName>
    </submittedName>
</protein>
<comment type="caution">
    <text evidence="2">The sequence shown here is derived from an EMBL/GenBank/DDBJ whole genome shotgun (WGS) entry which is preliminary data.</text>
</comment>
<accession>A0A9N9P0X0</accession>
<reference evidence="2" key="1">
    <citation type="submission" date="2021-06" db="EMBL/GenBank/DDBJ databases">
        <authorList>
            <person name="Kallberg Y."/>
            <person name="Tangrot J."/>
            <person name="Rosling A."/>
        </authorList>
    </citation>
    <scope>NUCLEOTIDE SEQUENCE</scope>
    <source>
        <strain evidence="2">IN212</strain>
    </source>
</reference>
<dbReference type="AlphaFoldDB" id="A0A9N9P0X0"/>